<keyword evidence="1" id="KW-0479">Metal-binding</keyword>
<dbReference type="OrthoDB" id="73919at2759"/>
<reference evidence="4 6" key="1">
    <citation type="journal article" date="2012" name="Nature">
        <title>Algal genomes reveal evolutionary mosaicism and the fate of nucleomorphs.</title>
        <authorList>
            <consortium name="DOE Joint Genome Institute"/>
            <person name="Curtis B.A."/>
            <person name="Tanifuji G."/>
            <person name="Burki F."/>
            <person name="Gruber A."/>
            <person name="Irimia M."/>
            <person name="Maruyama S."/>
            <person name="Arias M.C."/>
            <person name="Ball S.G."/>
            <person name="Gile G.H."/>
            <person name="Hirakawa Y."/>
            <person name="Hopkins J.F."/>
            <person name="Kuo A."/>
            <person name="Rensing S.A."/>
            <person name="Schmutz J."/>
            <person name="Symeonidi A."/>
            <person name="Elias M."/>
            <person name="Eveleigh R.J."/>
            <person name="Herman E.K."/>
            <person name="Klute M.J."/>
            <person name="Nakayama T."/>
            <person name="Obornik M."/>
            <person name="Reyes-Prieto A."/>
            <person name="Armbrust E.V."/>
            <person name="Aves S.J."/>
            <person name="Beiko R.G."/>
            <person name="Coutinho P."/>
            <person name="Dacks J.B."/>
            <person name="Durnford D.G."/>
            <person name="Fast N.M."/>
            <person name="Green B.R."/>
            <person name="Grisdale C.J."/>
            <person name="Hempel F."/>
            <person name="Henrissat B."/>
            <person name="Hoppner M.P."/>
            <person name="Ishida K."/>
            <person name="Kim E."/>
            <person name="Koreny L."/>
            <person name="Kroth P.G."/>
            <person name="Liu Y."/>
            <person name="Malik S.B."/>
            <person name="Maier U.G."/>
            <person name="McRose D."/>
            <person name="Mock T."/>
            <person name="Neilson J.A."/>
            <person name="Onodera N.T."/>
            <person name="Poole A.M."/>
            <person name="Pritham E.J."/>
            <person name="Richards T.A."/>
            <person name="Rocap G."/>
            <person name="Roy S.W."/>
            <person name="Sarai C."/>
            <person name="Schaack S."/>
            <person name="Shirato S."/>
            <person name="Slamovits C.H."/>
            <person name="Spencer D.F."/>
            <person name="Suzuki S."/>
            <person name="Worden A.Z."/>
            <person name="Zauner S."/>
            <person name="Barry K."/>
            <person name="Bell C."/>
            <person name="Bharti A.K."/>
            <person name="Crow J.A."/>
            <person name="Grimwood J."/>
            <person name="Kramer R."/>
            <person name="Lindquist E."/>
            <person name="Lucas S."/>
            <person name="Salamov A."/>
            <person name="McFadden G.I."/>
            <person name="Lane C.E."/>
            <person name="Keeling P.J."/>
            <person name="Gray M.W."/>
            <person name="Grigoriev I.V."/>
            <person name="Archibald J.M."/>
        </authorList>
    </citation>
    <scope>NUCLEOTIDE SEQUENCE</scope>
    <source>
        <strain evidence="4 6">CCMP2712</strain>
    </source>
</reference>
<evidence type="ECO:0000313" key="5">
    <source>
        <dbReference type="EnsemblProtists" id="EKX52620"/>
    </source>
</evidence>
<dbReference type="SMART" id="SM00239">
    <property type="entry name" value="C2"/>
    <property type="match status" value="1"/>
</dbReference>
<dbReference type="CDD" id="cd00030">
    <property type="entry name" value="C2"/>
    <property type="match status" value="1"/>
</dbReference>
<evidence type="ECO:0000313" key="6">
    <source>
        <dbReference type="Proteomes" id="UP000011087"/>
    </source>
</evidence>
<dbReference type="GO" id="GO:0005509">
    <property type="term" value="F:calcium ion binding"/>
    <property type="evidence" value="ECO:0007669"/>
    <property type="project" value="TreeGrafter"/>
</dbReference>
<feature type="domain" description="C2" evidence="3">
    <location>
        <begin position="1"/>
        <end position="88"/>
    </location>
</feature>
<dbReference type="SUPFAM" id="SSF49562">
    <property type="entry name" value="C2 domain (Calcium/lipid-binding domain, CaLB)"/>
    <property type="match status" value="1"/>
</dbReference>
<dbReference type="PROSITE" id="PS50004">
    <property type="entry name" value="C2"/>
    <property type="match status" value="1"/>
</dbReference>
<dbReference type="InterPro" id="IPR035892">
    <property type="entry name" value="C2_domain_sf"/>
</dbReference>
<dbReference type="HOGENOM" id="CLU_109145_3_1_1"/>
<dbReference type="PANTHER" id="PTHR45911">
    <property type="entry name" value="C2 DOMAIN-CONTAINING PROTEIN"/>
    <property type="match status" value="1"/>
</dbReference>
<evidence type="ECO:0000256" key="2">
    <source>
        <dbReference type="ARBA" id="ARBA00022837"/>
    </source>
</evidence>
<dbReference type="Proteomes" id="UP000011087">
    <property type="component" value="Unassembled WGS sequence"/>
</dbReference>
<sequence length="88" mass="10036">RVAVTVKRAENLPKVDTLGWIDGYCVITLGDETHKTRIVKRQQHPEWNESFELSLPASSPVLILTLFDWELRRSDRAVGQLHVSLADI</sequence>
<proteinExistence type="predicted"/>
<dbReference type="PaxDb" id="55529-EKX52620"/>
<keyword evidence="6" id="KW-1185">Reference proteome</keyword>
<feature type="non-terminal residue" evidence="4">
    <location>
        <position position="88"/>
    </location>
</feature>
<dbReference type="Pfam" id="PF00168">
    <property type="entry name" value="C2"/>
    <property type="match status" value="1"/>
</dbReference>
<name>L1JWN5_GUITC</name>
<reference evidence="6" key="2">
    <citation type="submission" date="2012-11" db="EMBL/GenBank/DDBJ databases">
        <authorList>
            <person name="Kuo A."/>
            <person name="Curtis B.A."/>
            <person name="Tanifuji G."/>
            <person name="Burki F."/>
            <person name="Gruber A."/>
            <person name="Irimia M."/>
            <person name="Maruyama S."/>
            <person name="Arias M.C."/>
            <person name="Ball S.G."/>
            <person name="Gile G.H."/>
            <person name="Hirakawa Y."/>
            <person name="Hopkins J.F."/>
            <person name="Rensing S.A."/>
            <person name="Schmutz J."/>
            <person name="Symeonidi A."/>
            <person name="Elias M."/>
            <person name="Eveleigh R.J."/>
            <person name="Herman E.K."/>
            <person name="Klute M.J."/>
            <person name="Nakayama T."/>
            <person name="Obornik M."/>
            <person name="Reyes-Prieto A."/>
            <person name="Armbrust E.V."/>
            <person name="Aves S.J."/>
            <person name="Beiko R.G."/>
            <person name="Coutinho P."/>
            <person name="Dacks J.B."/>
            <person name="Durnford D.G."/>
            <person name="Fast N.M."/>
            <person name="Green B.R."/>
            <person name="Grisdale C."/>
            <person name="Hempe F."/>
            <person name="Henrissat B."/>
            <person name="Hoppner M.P."/>
            <person name="Ishida K.-I."/>
            <person name="Kim E."/>
            <person name="Koreny L."/>
            <person name="Kroth P.G."/>
            <person name="Liu Y."/>
            <person name="Malik S.-B."/>
            <person name="Maier U.G."/>
            <person name="McRose D."/>
            <person name="Mock T."/>
            <person name="Neilson J.A."/>
            <person name="Onodera N.T."/>
            <person name="Poole A.M."/>
            <person name="Pritham E.J."/>
            <person name="Richards T.A."/>
            <person name="Rocap G."/>
            <person name="Roy S.W."/>
            <person name="Sarai C."/>
            <person name="Schaack S."/>
            <person name="Shirato S."/>
            <person name="Slamovits C.H."/>
            <person name="Spencer D.F."/>
            <person name="Suzuki S."/>
            <person name="Worden A.Z."/>
            <person name="Zauner S."/>
            <person name="Barry K."/>
            <person name="Bell C."/>
            <person name="Bharti A.K."/>
            <person name="Crow J.A."/>
            <person name="Grimwood J."/>
            <person name="Kramer R."/>
            <person name="Lindquist E."/>
            <person name="Lucas S."/>
            <person name="Salamov A."/>
            <person name="McFadden G.I."/>
            <person name="Lane C.E."/>
            <person name="Keeling P.J."/>
            <person name="Gray M.W."/>
            <person name="Grigoriev I.V."/>
            <person name="Archibald J.M."/>
        </authorList>
    </citation>
    <scope>NUCLEOTIDE SEQUENCE</scope>
    <source>
        <strain evidence="6">CCMP2712</strain>
    </source>
</reference>
<feature type="non-terminal residue" evidence="4">
    <location>
        <position position="1"/>
    </location>
</feature>
<dbReference type="GO" id="GO:0016020">
    <property type="term" value="C:membrane"/>
    <property type="evidence" value="ECO:0007669"/>
    <property type="project" value="TreeGrafter"/>
</dbReference>
<evidence type="ECO:0000313" key="4">
    <source>
        <dbReference type="EMBL" id="EKX52620.1"/>
    </source>
</evidence>
<dbReference type="PANTHER" id="PTHR45911:SF4">
    <property type="entry name" value="MULTIPLE C2 AND TRANSMEMBRANE DOMAIN-CONTAINING PROTEIN"/>
    <property type="match status" value="1"/>
</dbReference>
<organism evidence="4">
    <name type="scientific">Guillardia theta (strain CCMP2712)</name>
    <name type="common">Cryptophyte</name>
    <dbReference type="NCBI Taxonomy" id="905079"/>
    <lineage>
        <taxon>Eukaryota</taxon>
        <taxon>Cryptophyceae</taxon>
        <taxon>Pyrenomonadales</taxon>
        <taxon>Geminigeraceae</taxon>
        <taxon>Guillardia</taxon>
    </lineage>
</organism>
<dbReference type="GeneID" id="17309415"/>
<gene>
    <name evidence="4" type="ORF">GUITHDRAFT_40684</name>
</gene>
<dbReference type="EnsemblProtists" id="EKX52620">
    <property type="protein sequence ID" value="EKX52620"/>
    <property type="gene ID" value="GUITHDRAFT_40684"/>
</dbReference>
<dbReference type="InterPro" id="IPR000008">
    <property type="entry name" value="C2_dom"/>
</dbReference>
<protein>
    <recommendedName>
        <fullName evidence="3">C2 domain-containing protein</fullName>
    </recommendedName>
</protein>
<dbReference type="Gene3D" id="2.60.40.150">
    <property type="entry name" value="C2 domain"/>
    <property type="match status" value="1"/>
</dbReference>
<keyword evidence="2" id="KW-0106">Calcium</keyword>
<reference evidence="5" key="3">
    <citation type="submission" date="2015-06" db="UniProtKB">
        <authorList>
            <consortium name="EnsemblProtists"/>
        </authorList>
    </citation>
    <scope>IDENTIFICATION</scope>
</reference>
<dbReference type="KEGG" id="gtt:GUITHDRAFT_40684"/>
<dbReference type="AlphaFoldDB" id="L1JWN5"/>
<evidence type="ECO:0000259" key="3">
    <source>
        <dbReference type="PROSITE" id="PS50004"/>
    </source>
</evidence>
<dbReference type="EMBL" id="JH992972">
    <property type="protein sequence ID" value="EKX52620.1"/>
    <property type="molecule type" value="Genomic_DNA"/>
</dbReference>
<evidence type="ECO:0000256" key="1">
    <source>
        <dbReference type="ARBA" id="ARBA00022723"/>
    </source>
</evidence>
<dbReference type="RefSeq" id="XP_005839600.1">
    <property type="nucleotide sequence ID" value="XM_005839543.1"/>
</dbReference>
<accession>L1JWN5</accession>